<keyword evidence="2" id="KW-1185">Reference proteome</keyword>
<sequence>MEGFVRFNDVVEDDDVKSPPPPFITWLFFDIEIISGFINVARGSVVKLRLLYGCELAVDMVF</sequence>
<proteinExistence type="predicted"/>
<gene>
    <name evidence="1" type="ORF">SMRZ_LOCUS2748</name>
</gene>
<organism evidence="1 2">
    <name type="scientific">Schistosoma margrebowiei</name>
    <dbReference type="NCBI Taxonomy" id="48269"/>
    <lineage>
        <taxon>Eukaryota</taxon>
        <taxon>Metazoa</taxon>
        <taxon>Spiralia</taxon>
        <taxon>Lophotrochozoa</taxon>
        <taxon>Platyhelminthes</taxon>
        <taxon>Trematoda</taxon>
        <taxon>Digenea</taxon>
        <taxon>Strigeidida</taxon>
        <taxon>Schistosomatoidea</taxon>
        <taxon>Schistosomatidae</taxon>
        <taxon>Schistosoma</taxon>
    </lineage>
</organism>
<accession>A0A183LG23</accession>
<reference evidence="1 2" key="1">
    <citation type="submission" date="2018-11" db="EMBL/GenBank/DDBJ databases">
        <authorList>
            <consortium name="Pathogen Informatics"/>
        </authorList>
    </citation>
    <scope>NUCLEOTIDE SEQUENCE [LARGE SCALE GENOMIC DNA]</scope>
    <source>
        <strain evidence="1 2">Zambia</strain>
    </source>
</reference>
<evidence type="ECO:0000313" key="2">
    <source>
        <dbReference type="Proteomes" id="UP000277204"/>
    </source>
</evidence>
<name>A0A183LG23_9TREM</name>
<dbReference type="AlphaFoldDB" id="A0A183LG23"/>
<dbReference type="EMBL" id="UZAI01000726">
    <property type="protein sequence ID" value="VDO55900.1"/>
    <property type="molecule type" value="Genomic_DNA"/>
</dbReference>
<evidence type="ECO:0000313" key="1">
    <source>
        <dbReference type="EMBL" id="VDO55900.1"/>
    </source>
</evidence>
<dbReference type="Proteomes" id="UP000277204">
    <property type="component" value="Unassembled WGS sequence"/>
</dbReference>
<protein>
    <submittedName>
        <fullName evidence="1">Uncharacterized protein</fullName>
    </submittedName>
</protein>